<evidence type="ECO:0000256" key="1">
    <source>
        <dbReference type="ARBA" id="ARBA00022759"/>
    </source>
</evidence>
<evidence type="ECO:0000313" key="5">
    <source>
        <dbReference type="Proteomes" id="UP001595965"/>
    </source>
</evidence>
<dbReference type="PANTHER" id="PTHR46018:SF2">
    <property type="entry name" value="ZINC PHOSPHODIESTERASE ELAC PROTEIN 1"/>
    <property type="match status" value="1"/>
</dbReference>
<name>A0ABV8XV00_9MICC</name>
<dbReference type="InterPro" id="IPR044094">
    <property type="entry name" value="AtsA-like_MBL-fold"/>
</dbReference>
<dbReference type="Pfam" id="PF12706">
    <property type="entry name" value="Lactamase_B_2"/>
    <property type="match status" value="1"/>
</dbReference>
<organism evidence="4 5">
    <name type="scientific">Citricoccus alkalitolerans</name>
    <dbReference type="NCBI Taxonomy" id="246603"/>
    <lineage>
        <taxon>Bacteria</taxon>
        <taxon>Bacillati</taxon>
        <taxon>Actinomycetota</taxon>
        <taxon>Actinomycetes</taxon>
        <taxon>Micrococcales</taxon>
        <taxon>Micrococcaceae</taxon>
        <taxon>Citricoccus</taxon>
    </lineage>
</organism>
<sequence length="324" mass="35706">MSGGPGWYPASEHCGIGTAIVVGGRTYLVDAGDRVPEQYMRANPNQQETFEEFSSLAGVFLTHLHSDHTIDYFKLFNYAWWHGIGQVQEPITVRGPGRRETLTRALDQEHAPGPFNPDNPMPGTVDMTDALFAGYATDINDRQRDNGLPVLRDLLDVQDIVIPGATTQWESMEQMPSMDPFTVHEDDRVKVTAIAVNHFPIYPALAFRFDTDDGSIVVSGDTGPTPNLITLAQDADVLVHEVIDETYIDTVFADQEGIAQHLRKAHTPATQLGPIAEEAGVSTLVLHHLVPSEPPMERFMAARDGFSGNFHIATELDVIPVRQP</sequence>
<keyword evidence="1" id="KW-0540">Nuclease</keyword>
<feature type="domain" description="Metallo-beta-lactamase" evidence="3">
    <location>
        <begin position="171"/>
        <end position="288"/>
    </location>
</feature>
<gene>
    <name evidence="4" type="ORF">ACFO0K_07025</name>
</gene>
<dbReference type="Gene3D" id="3.60.15.10">
    <property type="entry name" value="Ribonuclease Z/Hydroxyacylglutathione hydrolase-like"/>
    <property type="match status" value="1"/>
</dbReference>
<dbReference type="InterPro" id="IPR001279">
    <property type="entry name" value="Metallo-B-lactamas"/>
</dbReference>
<keyword evidence="5" id="KW-1185">Reference proteome</keyword>
<dbReference type="PANTHER" id="PTHR46018">
    <property type="entry name" value="ZINC PHOSPHODIESTERASE ELAC PROTEIN 1"/>
    <property type="match status" value="1"/>
</dbReference>
<dbReference type="CDD" id="cd07719">
    <property type="entry name" value="arylsulfatase_AtsA-like_MBL-fold"/>
    <property type="match status" value="1"/>
</dbReference>
<dbReference type="Proteomes" id="UP001595965">
    <property type="component" value="Unassembled WGS sequence"/>
</dbReference>
<keyword evidence="1" id="KW-0255">Endonuclease</keyword>
<dbReference type="RefSeq" id="WP_378108256.1">
    <property type="nucleotide sequence ID" value="NZ_JBHSEN010000001.1"/>
</dbReference>
<evidence type="ECO:0000259" key="3">
    <source>
        <dbReference type="Pfam" id="PF12706"/>
    </source>
</evidence>
<dbReference type="EMBL" id="JBHSEN010000001">
    <property type="protein sequence ID" value="MFC4429429.1"/>
    <property type="molecule type" value="Genomic_DNA"/>
</dbReference>
<reference evidence="5" key="1">
    <citation type="journal article" date="2019" name="Int. J. Syst. Evol. Microbiol.">
        <title>The Global Catalogue of Microorganisms (GCM) 10K type strain sequencing project: providing services to taxonomists for standard genome sequencing and annotation.</title>
        <authorList>
            <consortium name="The Broad Institute Genomics Platform"/>
            <consortium name="The Broad Institute Genome Sequencing Center for Infectious Disease"/>
            <person name="Wu L."/>
            <person name="Ma J."/>
        </authorList>
    </citation>
    <scope>NUCLEOTIDE SEQUENCE [LARGE SCALE GENOMIC DNA]</scope>
    <source>
        <strain evidence="5">CGMCC 1.12125</strain>
    </source>
</reference>
<dbReference type="SUPFAM" id="SSF56281">
    <property type="entry name" value="Metallo-hydrolase/oxidoreductase"/>
    <property type="match status" value="1"/>
</dbReference>
<accession>A0ABV8XV00</accession>
<dbReference type="InterPro" id="IPR036866">
    <property type="entry name" value="RibonucZ/Hydroxyglut_hydro"/>
</dbReference>
<proteinExistence type="predicted"/>
<comment type="caution">
    <text evidence="4">The sequence shown here is derived from an EMBL/GenBank/DDBJ whole genome shotgun (WGS) entry which is preliminary data.</text>
</comment>
<evidence type="ECO:0000256" key="2">
    <source>
        <dbReference type="ARBA" id="ARBA00022801"/>
    </source>
</evidence>
<protein>
    <submittedName>
        <fullName evidence="4">MBL fold metallo-hydrolase</fullName>
    </submittedName>
</protein>
<evidence type="ECO:0000313" key="4">
    <source>
        <dbReference type="EMBL" id="MFC4429429.1"/>
    </source>
</evidence>
<keyword evidence="2" id="KW-0378">Hydrolase</keyword>